<protein>
    <submittedName>
        <fullName evidence="2">Membrane spanning protein</fullName>
    </submittedName>
</protein>
<feature type="transmembrane region" description="Helical" evidence="1">
    <location>
        <begin position="120"/>
        <end position="140"/>
    </location>
</feature>
<feature type="transmembrane region" description="Helical" evidence="1">
    <location>
        <begin position="242"/>
        <end position="262"/>
    </location>
</feature>
<keyword evidence="1" id="KW-0812">Transmembrane</keyword>
<keyword evidence="3" id="KW-1185">Reference proteome</keyword>
<feature type="transmembrane region" description="Helical" evidence="1">
    <location>
        <begin position="171"/>
        <end position="190"/>
    </location>
</feature>
<evidence type="ECO:0000313" key="3">
    <source>
        <dbReference type="Proteomes" id="UP000051451"/>
    </source>
</evidence>
<evidence type="ECO:0000256" key="1">
    <source>
        <dbReference type="SAM" id="Phobius"/>
    </source>
</evidence>
<feature type="transmembrane region" description="Helical" evidence="1">
    <location>
        <begin position="219"/>
        <end position="235"/>
    </location>
</feature>
<feature type="transmembrane region" description="Helical" evidence="1">
    <location>
        <begin position="89"/>
        <end position="108"/>
    </location>
</feature>
<feature type="transmembrane region" description="Helical" evidence="1">
    <location>
        <begin position="147"/>
        <end position="165"/>
    </location>
</feature>
<gene>
    <name evidence="2" type="ORF">FC89_GL001524</name>
</gene>
<keyword evidence="1" id="KW-0472">Membrane</keyword>
<feature type="transmembrane region" description="Helical" evidence="1">
    <location>
        <begin position="397"/>
        <end position="419"/>
    </location>
</feature>
<name>A0A0R1VJX6_9LACO</name>
<keyword evidence="1" id="KW-1133">Transmembrane helix</keyword>
<sequence>MNFKMDSKKIVALKKFFMTPQFLATLVAGLIIGYLMFIPPINGYADNGDFARAIYFNGIYPISSHYTYLKYLQPHYGIMQYYNEHQAMLFSSQGIFIKLAIFINQLFYSKKIFDIRFIGMLYYIFYLGGIYFLTTALTYGTKKKTNYLIAGLIVFIFADSSWSLYFNSFFAEPVMIITMLYLGAAIILLGKNCNHKLAVFAVYLVASLILITVKQQNAPLALSLSLLTCGLFFVFKQKKHKYLLLFSIALLLAAGFATYDLITSDFSQINKYQTMSRGVLLKEKDPGSDLERGGISRQFGLLKGEIYGQTYSEASQTSAVVEKDFLEKFDFGWVLKFYLVHPNEFQRMLDIAAKDGYLIQVRAVGDYQKAPGTHPYQQTHYFTLFTLIMGAFFPKRIAFYILLCLILTVLYLIIGFLGFKNNETESILKCFKMLAFVTMILGTFVISIVGDGDADLAKHLIMVPLTLDLIILEIFADVLHHSFWHPLQSGKEQLNEPSENN</sequence>
<dbReference type="EMBL" id="AZGB01000018">
    <property type="protein sequence ID" value="KRM05810.1"/>
    <property type="molecule type" value="Genomic_DNA"/>
</dbReference>
<feature type="transmembrane region" description="Helical" evidence="1">
    <location>
        <begin position="21"/>
        <end position="38"/>
    </location>
</feature>
<comment type="caution">
    <text evidence="2">The sequence shown here is derived from an EMBL/GenBank/DDBJ whole genome shotgun (WGS) entry which is preliminary data.</text>
</comment>
<proteinExistence type="predicted"/>
<dbReference type="Proteomes" id="UP000051451">
    <property type="component" value="Unassembled WGS sequence"/>
</dbReference>
<dbReference type="GeneID" id="98319520"/>
<dbReference type="STRING" id="1423750.FC89_GL001524"/>
<evidence type="ECO:0000313" key="2">
    <source>
        <dbReference type="EMBL" id="KRM05810.1"/>
    </source>
</evidence>
<reference evidence="2 3" key="1">
    <citation type="journal article" date="2015" name="Genome Announc.">
        <title>Expanding the biotechnology potential of lactobacilli through comparative genomics of 213 strains and associated genera.</title>
        <authorList>
            <person name="Sun Z."/>
            <person name="Harris H.M."/>
            <person name="McCann A."/>
            <person name="Guo C."/>
            <person name="Argimon S."/>
            <person name="Zhang W."/>
            <person name="Yang X."/>
            <person name="Jeffery I.B."/>
            <person name="Cooney J.C."/>
            <person name="Kagawa T.F."/>
            <person name="Liu W."/>
            <person name="Song Y."/>
            <person name="Salvetti E."/>
            <person name="Wrobel A."/>
            <person name="Rasinkangas P."/>
            <person name="Parkhill J."/>
            <person name="Rea M.C."/>
            <person name="O'Sullivan O."/>
            <person name="Ritari J."/>
            <person name="Douillard F.P."/>
            <person name="Paul Ross R."/>
            <person name="Yang R."/>
            <person name="Briner A.E."/>
            <person name="Felis G.E."/>
            <person name="de Vos W.M."/>
            <person name="Barrangou R."/>
            <person name="Klaenhammer T.R."/>
            <person name="Caufield P.W."/>
            <person name="Cui Y."/>
            <person name="Zhang H."/>
            <person name="O'Toole P.W."/>
        </authorList>
    </citation>
    <scope>NUCLEOTIDE SEQUENCE [LARGE SCALE GENOMIC DNA]</scope>
    <source>
        <strain evidence="2 3">DSM 18630</strain>
    </source>
</reference>
<dbReference type="RefSeq" id="WP_235804408.1">
    <property type="nucleotide sequence ID" value="NZ_AZGB01000018.1"/>
</dbReference>
<feature type="transmembrane region" description="Helical" evidence="1">
    <location>
        <begin position="197"/>
        <end position="213"/>
    </location>
</feature>
<accession>A0A0R1VJX6</accession>
<dbReference type="PATRIC" id="fig|1423750.3.peg.1564"/>
<organism evidence="2 3">
    <name type="scientific">Liquorilactobacillus ghanensis DSM 18630</name>
    <dbReference type="NCBI Taxonomy" id="1423750"/>
    <lineage>
        <taxon>Bacteria</taxon>
        <taxon>Bacillati</taxon>
        <taxon>Bacillota</taxon>
        <taxon>Bacilli</taxon>
        <taxon>Lactobacillales</taxon>
        <taxon>Lactobacillaceae</taxon>
        <taxon>Liquorilactobacillus</taxon>
    </lineage>
</organism>
<feature type="transmembrane region" description="Helical" evidence="1">
    <location>
        <begin position="50"/>
        <end position="69"/>
    </location>
</feature>
<feature type="transmembrane region" description="Helical" evidence="1">
    <location>
        <begin position="431"/>
        <end position="450"/>
    </location>
</feature>
<dbReference type="AlphaFoldDB" id="A0A0R1VJX6"/>